<proteinExistence type="predicted"/>
<dbReference type="GO" id="GO:0015038">
    <property type="term" value="F:glutathione disulfide oxidoreductase activity"/>
    <property type="evidence" value="ECO:0007669"/>
    <property type="project" value="TreeGrafter"/>
</dbReference>
<gene>
    <name evidence="2" type="ORF">POCULU_LOCUS8027</name>
</gene>
<dbReference type="AlphaFoldDB" id="A0A9N9CVK5"/>
<dbReference type="GO" id="GO:0034599">
    <property type="term" value="P:cellular response to oxidative stress"/>
    <property type="evidence" value="ECO:0007669"/>
    <property type="project" value="TreeGrafter"/>
</dbReference>
<sequence>MSQAKNVVNQAITDNRIAVFGKGHCKYTRKVRQALDDLQLEYWTIDLDSDENGEEIQNYLFLRTGQRTVPNIFINKRHVGGSDNFMKIKNSGHLQVLLDRN</sequence>
<feature type="domain" description="Glutaredoxin" evidence="1">
    <location>
        <begin position="17"/>
        <end position="79"/>
    </location>
</feature>
<dbReference type="PANTHER" id="PTHR45694">
    <property type="entry name" value="GLUTAREDOXIN 2"/>
    <property type="match status" value="1"/>
</dbReference>
<dbReference type="EMBL" id="CAJVPJ010002091">
    <property type="protein sequence ID" value="CAG8612705.1"/>
    <property type="molecule type" value="Genomic_DNA"/>
</dbReference>
<dbReference type="CDD" id="cd03419">
    <property type="entry name" value="GRX_GRXh_1_2_like"/>
    <property type="match status" value="1"/>
</dbReference>
<evidence type="ECO:0000259" key="1">
    <source>
        <dbReference type="Pfam" id="PF00462"/>
    </source>
</evidence>
<dbReference type="InterPro" id="IPR014025">
    <property type="entry name" value="Glutaredoxin_subgr"/>
</dbReference>
<keyword evidence="3" id="KW-1185">Reference proteome</keyword>
<dbReference type="OrthoDB" id="418495at2759"/>
<dbReference type="InterPro" id="IPR002109">
    <property type="entry name" value="Glutaredoxin"/>
</dbReference>
<dbReference type="PRINTS" id="PR00160">
    <property type="entry name" value="GLUTAREDOXIN"/>
</dbReference>
<dbReference type="Gene3D" id="3.40.30.10">
    <property type="entry name" value="Glutaredoxin"/>
    <property type="match status" value="1"/>
</dbReference>
<dbReference type="Proteomes" id="UP000789572">
    <property type="component" value="Unassembled WGS sequence"/>
</dbReference>
<evidence type="ECO:0000313" key="2">
    <source>
        <dbReference type="EMBL" id="CAG8612705.1"/>
    </source>
</evidence>
<protein>
    <submittedName>
        <fullName evidence="2">9573_t:CDS:1</fullName>
    </submittedName>
</protein>
<evidence type="ECO:0000313" key="3">
    <source>
        <dbReference type="Proteomes" id="UP000789572"/>
    </source>
</evidence>
<dbReference type="GO" id="GO:0005737">
    <property type="term" value="C:cytoplasm"/>
    <property type="evidence" value="ECO:0007669"/>
    <property type="project" value="TreeGrafter"/>
</dbReference>
<dbReference type="InterPro" id="IPR036249">
    <property type="entry name" value="Thioredoxin-like_sf"/>
</dbReference>
<name>A0A9N9CVK5_9GLOM</name>
<dbReference type="PROSITE" id="PS51354">
    <property type="entry name" value="GLUTAREDOXIN_2"/>
    <property type="match status" value="1"/>
</dbReference>
<dbReference type="PANTHER" id="PTHR45694:SF18">
    <property type="entry name" value="GLUTAREDOXIN-1-RELATED"/>
    <property type="match status" value="1"/>
</dbReference>
<comment type="caution">
    <text evidence="2">The sequence shown here is derived from an EMBL/GenBank/DDBJ whole genome shotgun (WGS) entry which is preliminary data.</text>
</comment>
<dbReference type="SUPFAM" id="SSF52833">
    <property type="entry name" value="Thioredoxin-like"/>
    <property type="match status" value="1"/>
</dbReference>
<dbReference type="Pfam" id="PF00462">
    <property type="entry name" value="Glutaredoxin"/>
    <property type="match status" value="1"/>
</dbReference>
<accession>A0A9N9CVK5</accession>
<organism evidence="2 3">
    <name type="scientific">Paraglomus occultum</name>
    <dbReference type="NCBI Taxonomy" id="144539"/>
    <lineage>
        <taxon>Eukaryota</taxon>
        <taxon>Fungi</taxon>
        <taxon>Fungi incertae sedis</taxon>
        <taxon>Mucoromycota</taxon>
        <taxon>Glomeromycotina</taxon>
        <taxon>Glomeromycetes</taxon>
        <taxon>Paraglomerales</taxon>
        <taxon>Paraglomeraceae</taxon>
        <taxon>Paraglomus</taxon>
    </lineage>
</organism>
<reference evidence="2" key="1">
    <citation type="submission" date="2021-06" db="EMBL/GenBank/DDBJ databases">
        <authorList>
            <person name="Kallberg Y."/>
            <person name="Tangrot J."/>
            <person name="Rosling A."/>
        </authorList>
    </citation>
    <scope>NUCLEOTIDE SEQUENCE</scope>
    <source>
        <strain evidence="2">IA702</strain>
    </source>
</reference>